<dbReference type="Pfam" id="PF09997">
    <property type="entry name" value="DUF2238"/>
    <property type="match status" value="1"/>
</dbReference>
<protein>
    <recommendedName>
        <fullName evidence="4">DUF2238 domain-containing protein</fullName>
    </recommendedName>
</protein>
<feature type="transmembrane region" description="Helical" evidence="1">
    <location>
        <begin position="144"/>
        <end position="167"/>
    </location>
</feature>
<feature type="transmembrane region" description="Helical" evidence="1">
    <location>
        <begin position="64"/>
        <end position="83"/>
    </location>
</feature>
<evidence type="ECO:0000256" key="1">
    <source>
        <dbReference type="SAM" id="Phobius"/>
    </source>
</evidence>
<evidence type="ECO:0000313" key="2">
    <source>
        <dbReference type="EMBL" id="SHJ35125.1"/>
    </source>
</evidence>
<feature type="transmembrane region" description="Helical" evidence="1">
    <location>
        <begin position="37"/>
        <end position="55"/>
    </location>
</feature>
<dbReference type="InParanoid" id="A0A1M6IL68"/>
<evidence type="ECO:0000313" key="3">
    <source>
        <dbReference type="Proteomes" id="UP000184510"/>
    </source>
</evidence>
<proteinExistence type="predicted"/>
<dbReference type="AlphaFoldDB" id="A0A1M6IL68"/>
<dbReference type="RefSeq" id="WP_143183431.1">
    <property type="nucleotide sequence ID" value="NZ_FQYR01000003.1"/>
</dbReference>
<organism evidence="2 3">
    <name type="scientific">Rubritalea squalenifaciens DSM 18772</name>
    <dbReference type="NCBI Taxonomy" id="1123071"/>
    <lineage>
        <taxon>Bacteria</taxon>
        <taxon>Pseudomonadati</taxon>
        <taxon>Verrucomicrobiota</taxon>
        <taxon>Verrucomicrobiia</taxon>
        <taxon>Verrucomicrobiales</taxon>
        <taxon>Rubritaleaceae</taxon>
        <taxon>Rubritalea</taxon>
    </lineage>
</organism>
<reference evidence="2 3" key="1">
    <citation type="submission" date="2016-11" db="EMBL/GenBank/DDBJ databases">
        <authorList>
            <person name="Jaros S."/>
            <person name="Januszkiewicz K."/>
            <person name="Wedrychowicz H."/>
        </authorList>
    </citation>
    <scope>NUCLEOTIDE SEQUENCE [LARGE SCALE GENOMIC DNA]</scope>
    <source>
        <strain evidence="2 3">DSM 18772</strain>
    </source>
</reference>
<feature type="transmembrane region" description="Helical" evidence="1">
    <location>
        <begin position="12"/>
        <end position="31"/>
    </location>
</feature>
<dbReference type="InterPro" id="IPR014509">
    <property type="entry name" value="YjdF-like"/>
</dbReference>
<feature type="transmembrane region" description="Helical" evidence="1">
    <location>
        <begin position="187"/>
        <end position="203"/>
    </location>
</feature>
<feature type="transmembrane region" description="Helical" evidence="1">
    <location>
        <begin position="110"/>
        <end position="132"/>
    </location>
</feature>
<dbReference type="EMBL" id="FQYR01000003">
    <property type="protein sequence ID" value="SHJ35125.1"/>
    <property type="molecule type" value="Genomic_DNA"/>
</dbReference>
<dbReference type="STRING" id="1123071.SAMN02745181_1846"/>
<keyword evidence="1" id="KW-1133">Transmembrane helix</keyword>
<keyword evidence="1" id="KW-0472">Membrane</keyword>
<dbReference type="Proteomes" id="UP000184510">
    <property type="component" value="Unassembled WGS sequence"/>
</dbReference>
<gene>
    <name evidence="2" type="ORF">SAMN02745181_1846</name>
</gene>
<evidence type="ECO:0008006" key="4">
    <source>
        <dbReference type="Google" id="ProtNLM"/>
    </source>
</evidence>
<accession>A0A1M6IL68</accession>
<dbReference type="OrthoDB" id="274748at2"/>
<sequence>MMNSYQKHTPLMGLIVFNCLYIAGAVVMAMLNGNTEFVYYVSVLILLIIGAFIAHKKINYTAPLLWALSFWGLAHLAGGLLAIPENWPTDGGKRVLYSLWLIPGKLKYDQIVHCYGFAVTTWLSWQTLASIIHQRYKRRLQPTFGVVLLCATSSMGYGALNEVIEFFATLIISETNVGGYANTSWDLVYNTIGALLAAIAISAKQRY</sequence>
<keyword evidence="3" id="KW-1185">Reference proteome</keyword>
<keyword evidence="1" id="KW-0812">Transmembrane</keyword>
<name>A0A1M6IL68_9BACT</name>